<dbReference type="OrthoDB" id="688187at2759"/>
<organism evidence="1 2">
    <name type="scientific">Dichanthelium oligosanthes</name>
    <dbReference type="NCBI Taxonomy" id="888268"/>
    <lineage>
        <taxon>Eukaryota</taxon>
        <taxon>Viridiplantae</taxon>
        <taxon>Streptophyta</taxon>
        <taxon>Embryophyta</taxon>
        <taxon>Tracheophyta</taxon>
        <taxon>Spermatophyta</taxon>
        <taxon>Magnoliopsida</taxon>
        <taxon>Liliopsida</taxon>
        <taxon>Poales</taxon>
        <taxon>Poaceae</taxon>
        <taxon>PACMAD clade</taxon>
        <taxon>Panicoideae</taxon>
        <taxon>Panicodae</taxon>
        <taxon>Paniceae</taxon>
        <taxon>Dichantheliinae</taxon>
        <taxon>Dichanthelium</taxon>
    </lineage>
</organism>
<reference evidence="1 2" key="1">
    <citation type="submission" date="2016-09" db="EMBL/GenBank/DDBJ databases">
        <title>The draft genome of Dichanthelium oligosanthes: A C3 panicoid grass species.</title>
        <authorList>
            <person name="Studer A.J."/>
            <person name="Schnable J.C."/>
            <person name="Brutnell T.P."/>
        </authorList>
    </citation>
    <scope>NUCLEOTIDE SEQUENCE [LARGE SCALE GENOMIC DNA]</scope>
    <source>
        <strain evidence="2">cv. Kellogg 1175</strain>
        <tissue evidence="1">Leaf</tissue>
    </source>
</reference>
<gene>
    <name evidence="1" type="ORF">BAE44_0014791</name>
</gene>
<proteinExistence type="predicted"/>
<protein>
    <submittedName>
        <fullName evidence="1">Uncharacterized protein</fullName>
    </submittedName>
</protein>
<dbReference type="Proteomes" id="UP000095767">
    <property type="component" value="Unassembled WGS sequence"/>
</dbReference>
<name>A0A1E5VGF5_9POAL</name>
<evidence type="ECO:0000313" key="1">
    <source>
        <dbReference type="EMBL" id="OEL24191.1"/>
    </source>
</evidence>
<accession>A0A1E5VGF5</accession>
<comment type="caution">
    <text evidence="1">The sequence shown here is derived from an EMBL/GenBank/DDBJ whole genome shotgun (WGS) entry which is preliminary data.</text>
</comment>
<dbReference type="EMBL" id="LWDX02040378">
    <property type="protein sequence ID" value="OEL24191.1"/>
    <property type="molecule type" value="Genomic_DNA"/>
</dbReference>
<sequence length="77" mass="9489">MPAQDLEVADWWNQELKNLSKQTRRTKAAFLMYTAWNRKERNRRIFEDRRMNPMQVEQEIKMEMMIRERACGRPELS</sequence>
<keyword evidence="2" id="KW-1185">Reference proteome</keyword>
<evidence type="ECO:0000313" key="2">
    <source>
        <dbReference type="Proteomes" id="UP000095767"/>
    </source>
</evidence>
<dbReference type="AlphaFoldDB" id="A0A1E5VGF5"/>